<evidence type="ECO:0000256" key="1">
    <source>
        <dbReference type="SAM" id="MobiDB-lite"/>
    </source>
</evidence>
<feature type="compositionally biased region" description="Low complexity" evidence="1">
    <location>
        <begin position="36"/>
        <end position="45"/>
    </location>
</feature>
<keyword evidence="4" id="KW-1185">Reference proteome</keyword>
<evidence type="ECO:0000313" key="4">
    <source>
        <dbReference type="Proteomes" id="UP000237968"/>
    </source>
</evidence>
<name>A0A2S9XHN5_9BACT</name>
<reference evidence="3 4" key="1">
    <citation type="submission" date="2018-03" db="EMBL/GenBank/DDBJ databases">
        <title>Draft Genome Sequences of the Obligatory Marine Myxobacteria Enhygromyxa salina SWB005.</title>
        <authorList>
            <person name="Poehlein A."/>
            <person name="Moghaddam J.A."/>
            <person name="Harms H."/>
            <person name="Alanjari M."/>
            <person name="Koenig G.M."/>
            <person name="Daniel R."/>
            <person name="Schaeberle T.F."/>
        </authorList>
    </citation>
    <scope>NUCLEOTIDE SEQUENCE [LARGE SCALE GENOMIC DNA]</scope>
    <source>
        <strain evidence="3 4">SWB005</strain>
    </source>
</reference>
<organism evidence="3 4">
    <name type="scientific">Enhygromyxa salina</name>
    <dbReference type="NCBI Taxonomy" id="215803"/>
    <lineage>
        <taxon>Bacteria</taxon>
        <taxon>Pseudomonadati</taxon>
        <taxon>Myxococcota</taxon>
        <taxon>Polyangia</taxon>
        <taxon>Nannocystales</taxon>
        <taxon>Nannocystaceae</taxon>
        <taxon>Enhygromyxa</taxon>
    </lineage>
</organism>
<comment type="caution">
    <text evidence="3">The sequence shown here is derived from an EMBL/GenBank/DDBJ whole genome shotgun (WGS) entry which is preliminary data.</text>
</comment>
<dbReference type="AlphaFoldDB" id="A0A2S9XHN5"/>
<protein>
    <recommendedName>
        <fullName evidence="5">Virginiamycin B lyase</fullName>
    </recommendedName>
</protein>
<evidence type="ECO:0000313" key="3">
    <source>
        <dbReference type="EMBL" id="PRP92347.1"/>
    </source>
</evidence>
<dbReference type="Proteomes" id="UP000237968">
    <property type="component" value="Unassembled WGS sequence"/>
</dbReference>
<feature type="chain" id="PRO_5015702712" description="Virginiamycin B lyase" evidence="2">
    <location>
        <begin position="18"/>
        <end position="376"/>
    </location>
</feature>
<proteinExistence type="predicted"/>
<sequence>MHSQLAFLCAIALIAHAGCEQAPPATSRDGEAVVQAKTQAKTKAAPIEQRSSPPSRSEVDRSVGSAPDVAEPGPVYLVIDRQRIVRLDHRGAKVLVDTPARAILDLFIGPEGRVHVLDARSLRELQGDALVEVEGLSLEGVAPVDHVALAKDGAVWVVAGGGVGTRVEGEWEMTPLAELGLEGDAEHGAEVEVAIDSEGVVWVVGPRAAFYRAQGQWRPLDLSIIGATPRLLHPTPSALGRVHTTNGAKLSRLHPTQLENVLIETKGSRSYATDLAVSADGYAGLVTRTCDLVRVTPKPPTKIWRLAGTQYACETAEAIAIDARHRFWVASREGLSVVGEDRRVREYPAGSLPALDGRVSEMVVVGQGPALPSVAK</sequence>
<dbReference type="EMBL" id="PVNK01000214">
    <property type="protein sequence ID" value="PRP92347.1"/>
    <property type="molecule type" value="Genomic_DNA"/>
</dbReference>
<feature type="signal peptide" evidence="2">
    <location>
        <begin position="1"/>
        <end position="17"/>
    </location>
</feature>
<dbReference type="SUPFAM" id="SSF63829">
    <property type="entry name" value="Calcium-dependent phosphotriesterase"/>
    <property type="match status" value="1"/>
</dbReference>
<gene>
    <name evidence="3" type="ORF">ENSA5_49780</name>
</gene>
<evidence type="ECO:0008006" key="5">
    <source>
        <dbReference type="Google" id="ProtNLM"/>
    </source>
</evidence>
<feature type="region of interest" description="Disordered" evidence="1">
    <location>
        <begin position="36"/>
        <end position="67"/>
    </location>
</feature>
<accession>A0A2S9XHN5</accession>
<keyword evidence="2" id="KW-0732">Signal</keyword>
<evidence type="ECO:0000256" key="2">
    <source>
        <dbReference type="SAM" id="SignalP"/>
    </source>
</evidence>